<proteinExistence type="predicted"/>
<dbReference type="EMBL" id="CAJVPW010037083">
    <property type="protein sequence ID" value="CAG8739149.1"/>
    <property type="molecule type" value="Genomic_DNA"/>
</dbReference>
<accession>A0ACA9QCX9</accession>
<gene>
    <name evidence="1" type="ORF">SPELUC_LOCUS13663</name>
</gene>
<sequence length="281" mass="32880">GIYLSERDRDYAEEHLWDYDSFWTSETAILAGNEKVRFEDIEEVEYGITTNVVYYDKTYQITNIYAPIDTNKLDFLDKWIPYRIENTVNVIVGVFDINLGSIIRERLSGFTDAVDILGEFFIPDIPKDCIFIDNDYTHFCQSVEKIESHKHRKPLLVCTIDPFIWKLDKRLLEDTNIQVKITDEIVSVNTILEWDLLKKHIQSVFRERKLLNFDLKSSNFSSNSSDIKSDLANLDRKVREDLINAGWAETNVRATQIIRDPSAPNSKDPKDILNYITNYYQ</sequence>
<evidence type="ECO:0000313" key="1">
    <source>
        <dbReference type="EMBL" id="CAG8739149.1"/>
    </source>
</evidence>
<protein>
    <submittedName>
        <fullName evidence="1">10749_t:CDS:1</fullName>
    </submittedName>
</protein>
<dbReference type="Proteomes" id="UP000789366">
    <property type="component" value="Unassembled WGS sequence"/>
</dbReference>
<reference evidence="1" key="1">
    <citation type="submission" date="2021-06" db="EMBL/GenBank/DDBJ databases">
        <authorList>
            <person name="Kallberg Y."/>
            <person name="Tangrot J."/>
            <person name="Rosling A."/>
        </authorList>
    </citation>
    <scope>NUCLEOTIDE SEQUENCE</scope>
    <source>
        <strain evidence="1">28 12/20/2015</strain>
    </source>
</reference>
<keyword evidence="2" id="KW-1185">Reference proteome</keyword>
<evidence type="ECO:0000313" key="2">
    <source>
        <dbReference type="Proteomes" id="UP000789366"/>
    </source>
</evidence>
<name>A0ACA9QCX9_9GLOM</name>
<comment type="caution">
    <text evidence="1">The sequence shown here is derived from an EMBL/GenBank/DDBJ whole genome shotgun (WGS) entry which is preliminary data.</text>
</comment>
<feature type="non-terminal residue" evidence="1">
    <location>
        <position position="281"/>
    </location>
</feature>
<feature type="non-terminal residue" evidence="1">
    <location>
        <position position="1"/>
    </location>
</feature>
<organism evidence="1 2">
    <name type="scientific">Cetraspora pellucida</name>
    <dbReference type="NCBI Taxonomy" id="1433469"/>
    <lineage>
        <taxon>Eukaryota</taxon>
        <taxon>Fungi</taxon>
        <taxon>Fungi incertae sedis</taxon>
        <taxon>Mucoromycota</taxon>
        <taxon>Glomeromycotina</taxon>
        <taxon>Glomeromycetes</taxon>
        <taxon>Diversisporales</taxon>
        <taxon>Gigasporaceae</taxon>
        <taxon>Cetraspora</taxon>
    </lineage>
</organism>